<dbReference type="Gene3D" id="3.80.10.10">
    <property type="entry name" value="Ribonuclease Inhibitor"/>
    <property type="match status" value="2"/>
</dbReference>
<keyword evidence="4" id="KW-1133">Transmembrane helix</keyword>
<evidence type="ECO:0000313" key="10">
    <source>
        <dbReference type="Proteomes" id="UP000525078"/>
    </source>
</evidence>
<dbReference type="SUPFAM" id="SSF52047">
    <property type="entry name" value="RNI-like"/>
    <property type="match status" value="1"/>
</dbReference>
<dbReference type="GO" id="GO:0016020">
    <property type="term" value="C:membrane"/>
    <property type="evidence" value="ECO:0007669"/>
    <property type="project" value="UniProtKB-SubCell"/>
</dbReference>
<dbReference type="PANTHER" id="PTHR48061:SF46">
    <property type="entry name" value="LEUCINE-RICH REPEAT-CONTAINING N-TERMINAL PLANT-TYPE DOMAIN-CONTAINING PROTEIN"/>
    <property type="match status" value="1"/>
</dbReference>
<keyword evidence="11" id="KW-1185">Reference proteome</keyword>
<sequence>MSSTSPHSFMNLSTSLTSLDLSLSRLQGKFPKNVLNLPNLQRLDLSQNINLNGSFPQYNWSSPLRVLNLSSSGIVIDNIPYLCRKLKYLHALSLSYIPWSSILNLQKLTYLDLSKNNFIGQIPKLYMSSCGMNEFPYFLKSLKNLEHLDLSNNQIEGSVPQWLWNMGKDSLL</sequence>
<evidence type="ECO:0000313" key="9">
    <source>
        <dbReference type="EMBL" id="KAF4396043.1"/>
    </source>
</evidence>
<evidence type="ECO:0000256" key="1">
    <source>
        <dbReference type="ARBA" id="ARBA00004479"/>
    </source>
</evidence>
<dbReference type="InterPro" id="IPR046956">
    <property type="entry name" value="RLP23-like"/>
</dbReference>
<dbReference type="PANTHER" id="PTHR48061">
    <property type="entry name" value="LEUCINE-RICH REPEAT RECEPTOR PROTEIN KINASE EMS1-LIKE-RELATED"/>
    <property type="match status" value="1"/>
</dbReference>
<dbReference type="Proteomes" id="UP000583929">
    <property type="component" value="Unassembled WGS sequence"/>
</dbReference>
<evidence type="ECO:0000313" key="11">
    <source>
        <dbReference type="Proteomes" id="UP000583929"/>
    </source>
</evidence>
<dbReference type="EMBL" id="JAATIQ010000037">
    <property type="protein sequence ID" value="KAF4396043.1"/>
    <property type="molecule type" value="Genomic_DNA"/>
</dbReference>
<proteinExistence type="predicted"/>
<gene>
    <name evidence="8" type="ORF">F8388_008404</name>
    <name evidence="9" type="ORF">G4B88_020680</name>
</gene>
<evidence type="ECO:0000256" key="6">
    <source>
        <dbReference type="ARBA" id="ARBA00023170"/>
    </source>
</evidence>
<dbReference type="AlphaFoldDB" id="A0A7J6E3I1"/>
<feature type="non-terminal residue" evidence="8">
    <location>
        <position position="172"/>
    </location>
</feature>
<evidence type="ECO:0000256" key="2">
    <source>
        <dbReference type="ARBA" id="ARBA00022692"/>
    </source>
</evidence>
<reference evidence="10 11" key="1">
    <citation type="journal article" date="2020" name="bioRxiv">
        <title>Sequence and annotation of 42 cannabis genomes reveals extensive copy number variation in cannabinoid synthesis and pathogen resistance genes.</title>
        <authorList>
            <person name="Mckernan K.J."/>
            <person name="Helbert Y."/>
            <person name="Kane L.T."/>
            <person name="Ebling H."/>
            <person name="Zhang L."/>
            <person name="Liu B."/>
            <person name="Eaton Z."/>
            <person name="Mclaughlin S."/>
            <person name="Kingan S."/>
            <person name="Baybayan P."/>
            <person name="Concepcion G."/>
            <person name="Jordan M."/>
            <person name="Riva A."/>
            <person name="Barbazuk W."/>
            <person name="Harkins T."/>
        </authorList>
    </citation>
    <scope>NUCLEOTIDE SEQUENCE [LARGE SCALE GENOMIC DNA]</scope>
    <source>
        <strain evidence="10 11">cv. Jamaican Lion 4</strain>
        <strain evidence="9">Father</strain>
        <strain evidence="8">Mother</strain>
        <tissue evidence="8">Leaf</tissue>
    </source>
</reference>
<dbReference type="Pfam" id="PF00560">
    <property type="entry name" value="LRR_1"/>
    <property type="match status" value="2"/>
</dbReference>
<protein>
    <submittedName>
        <fullName evidence="8">Uncharacterized protein</fullName>
    </submittedName>
</protein>
<dbReference type="InterPro" id="IPR032675">
    <property type="entry name" value="LRR_dom_sf"/>
</dbReference>
<evidence type="ECO:0000313" key="8">
    <source>
        <dbReference type="EMBL" id="KAF4352983.1"/>
    </source>
</evidence>
<dbReference type="Proteomes" id="UP000525078">
    <property type="component" value="Unassembled WGS sequence"/>
</dbReference>
<organism evidence="8 10">
    <name type="scientific">Cannabis sativa</name>
    <name type="common">Hemp</name>
    <name type="synonym">Marijuana</name>
    <dbReference type="NCBI Taxonomy" id="3483"/>
    <lineage>
        <taxon>Eukaryota</taxon>
        <taxon>Viridiplantae</taxon>
        <taxon>Streptophyta</taxon>
        <taxon>Embryophyta</taxon>
        <taxon>Tracheophyta</taxon>
        <taxon>Spermatophyta</taxon>
        <taxon>Magnoliopsida</taxon>
        <taxon>eudicotyledons</taxon>
        <taxon>Gunneridae</taxon>
        <taxon>Pentapetalae</taxon>
        <taxon>rosids</taxon>
        <taxon>fabids</taxon>
        <taxon>Rosales</taxon>
        <taxon>Cannabaceae</taxon>
        <taxon>Cannabis</taxon>
    </lineage>
</organism>
<comment type="subcellular location">
    <subcellularLocation>
        <location evidence="1">Membrane</location>
        <topology evidence="1">Single-pass type I membrane protein</topology>
    </subcellularLocation>
</comment>
<dbReference type="InterPro" id="IPR001611">
    <property type="entry name" value="Leu-rich_rpt"/>
</dbReference>
<evidence type="ECO:0000256" key="4">
    <source>
        <dbReference type="ARBA" id="ARBA00022989"/>
    </source>
</evidence>
<evidence type="ECO:0000256" key="7">
    <source>
        <dbReference type="ARBA" id="ARBA00023180"/>
    </source>
</evidence>
<keyword evidence="2" id="KW-0812">Transmembrane</keyword>
<accession>A0A7J6E3I1</accession>
<evidence type="ECO:0000256" key="3">
    <source>
        <dbReference type="ARBA" id="ARBA00022729"/>
    </source>
</evidence>
<comment type="caution">
    <text evidence="8">The sequence shown here is derived from an EMBL/GenBank/DDBJ whole genome shotgun (WGS) entry which is preliminary data.</text>
</comment>
<keyword evidence="3" id="KW-0732">Signal</keyword>
<keyword evidence="7" id="KW-0325">Glycoprotein</keyword>
<dbReference type="EMBL" id="JAATIP010000301">
    <property type="protein sequence ID" value="KAF4352983.1"/>
    <property type="molecule type" value="Genomic_DNA"/>
</dbReference>
<evidence type="ECO:0000256" key="5">
    <source>
        <dbReference type="ARBA" id="ARBA00023136"/>
    </source>
</evidence>
<keyword evidence="6" id="KW-0675">Receptor</keyword>
<name>A0A7J6E3I1_CANSA</name>
<keyword evidence="5" id="KW-0472">Membrane</keyword>
<dbReference type="PRINTS" id="PR00019">
    <property type="entry name" value="LEURICHRPT"/>
</dbReference>